<feature type="compositionally biased region" description="Polar residues" evidence="1">
    <location>
        <begin position="37"/>
        <end position="51"/>
    </location>
</feature>
<evidence type="ECO:0000256" key="1">
    <source>
        <dbReference type="SAM" id="MobiDB-lite"/>
    </source>
</evidence>
<gene>
    <name evidence="3" type="ORF">AKJ09_05989</name>
</gene>
<feature type="signal peptide" evidence="2">
    <location>
        <begin position="1"/>
        <end position="31"/>
    </location>
</feature>
<evidence type="ECO:0000313" key="3">
    <source>
        <dbReference type="EMBL" id="AKU99325.1"/>
    </source>
</evidence>
<keyword evidence="2" id="KW-0732">Signal</keyword>
<sequence length="147" mass="15011">MQFQKRTAHTPIVAMTLAGLFSAIVAMSACGADEETTPSPVKSPENSNDASSKGGAHSTPAPGGTGVCCTPSAKPACCMDYGGYAESDDACNRRLCDGMAPPSAAWRLEKEEHGCDAWIEPPKDGLLCCGCAPIPDSGADADASDAE</sequence>
<reference evidence="3 4" key="1">
    <citation type="submission" date="2015-08" db="EMBL/GenBank/DDBJ databases">
        <authorList>
            <person name="Babu N.S."/>
            <person name="Beckwith C.J."/>
            <person name="Beseler K.G."/>
            <person name="Brison A."/>
            <person name="Carone J.V."/>
            <person name="Caskin T.P."/>
            <person name="Diamond M."/>
            <person name="Durham M.E."/>
            <person name="Foxe J.M."/>
            <person name="Go M."/>
            <person name="Henderson B.A."/>
            <person name="Jones I.B."/>
            <person name="McGettigan J.A."/>
            <person name="Micheletti S.J."/>
            <person name="Nasrallah M.E."/>
            <person name="Ortiz D."/>
            <person name="Piller C.R."/>
            <person name="Privatt S.R."/>
            <person name="Schneider S.L."/>
            <person name="Sharp S."/>
            <person name="Smith T.C."/>
            <person name="Stanton J.D."/>
            <person name="Ullery H.E."/>
            <person name="Wilson R.J."/>
            <person name="Serrano M.G."/>
            <person name="Buck G."/>
            <person name="Lee V."/>
            <person name="Wang Y."/>
            <person name="Carvalho R."/>
            <person name="Voegtly L."/>
            <person name="Shi R."/>
            <person name="Duckworth R."/>
            <person name="Johnson A."/>
            <person name="Loviza R."/>
            <person name="Walstead R."/>
            <person name="Shah Z."/>
            <person name="Kiflezghi M."/>
            <person name="Wade K."/>
            <person name="Ball S.L."/>
            <person name="Bradley K.W."/>
            <person name="Asai D.J."/>
            <person name="Bowman C.A."/>
            <person name="Russell D.A."/>
            <person name="Pope W.H."/>
            <person name="Jacobs-Sera D."/>
            <person name="Hendrix R.W."/>
            <person name="Hatfull G.F."/>
        </authorList>
    </citation>
    <scope>NUCLEOTIDE SEQUENCE [LARGE SCALE GENOMIC DNA]</scope>
    <source>
        <strain evidence="3 4">DSM 27648</strain>
    </source>
</reference>
<evidence type="ECO:0000256" key="2">
    <source>
        <dbReference type="SAM" id="SignalP"/>
    </source>
</evidence>
<proteinExistence type="predicted"/>
<dbReference type="KEGG" id="llu:AKJ09_05989"/>
<accession>A0A0K1Q0M2</accession>
<feature type="region of interest" description="Disordered" evidence="1">
    <location>
        <begin position="33"/>
        <end position="64"/>
    </location>
</feature>
<dbReference type="AlphaFoldDB" id="A0A0K1Q0M2"/>
<protein>
    <recommendedName>
        <fullName evidence="5">Secreted protein</fullName>
    </recommendedName>
</protein>
<name>A0A0K1Q0M2_9BACT</name>
<evidence type="ECO:0008006" key="5">
    <source>
        <dbReference type="Google" id="ProtNLM"/>
    </source>
</evidence>
<dbReference type="EMBL" id="CP012333">
    <property type="protein sequence ID" value="AKU99325.1"/>
    <property type="molecule type" value="Genomic_DNA"/>
</dbReference>
<dbReference type="PROSITE" id="PS51257">
    <property type="entry name" value="PROKAR_LIPOPROTEIN"/>
    <property type="match status" value="1"/>
</dbReference>
<organism evidence="3 4">
    <name type="scientific">Labilithrix luteola</name>
    <dbReference type="NCBI Taxonomy" id="1391654"/>
    <lineage>
        <taxon>Bacteria</taxon>
        <taxon>Pseudomonadati</taxon>
        <taxon>Myxococcota</taxon>
        <taxon>Polyangia</taxon>
        <taxon>Polyangiales</taxon>
        <taxon>Labilitrichaceae</taxon>
        <taxon>Labilithrix</taxon>
    </lineage>
</organism>
<dbReference type="Proteomes" id="UP000064967">
    <property type="component" value="Chromosome"/>
</dbReference>
<keyword evidence="4" id="KW-1185">Reference proteome</keyword>
<feature type="chain" id="PRO_5005466593" description="Secreted protein" evidence="2">
    <location>
        <begin position="32"/>
        <end position="147"/>
    </location>
</feature>
<evidence type="ECO:0000313" key="4">
    <source>
        <dbReference type="Proteomes" id="UP000064967"/>
    </source>
</evidence>